<dbReference type="RefSeq" id="WP_164721551.1">
    <property type="nucleotide sequence ID" value="NZ_CP034588.1"/>
</dbReference>
<name>A0A316GTC2_9RHOB</name>
<feature type="compositionally biased region" description="Acidic residues" evidence="1">
    <location>
        <begin position="278"/>
        <end position="299"/>
    </location>
</feature>
<comment type="caution">
    <text evidence="3">The sequence shown here is derived from an EMBL/GenBank/DDBJ whole genome shotgun (WGS) entry which is preliminary data.</text>
</comment>
<gene>
    <name evidence="3" type="ORF">C8D95_101103</name>
</gene>
<evidence type="ECO:0000313" key="3">
    <source>
        <dbReference type="EMBL" id="PWK58297.1"/>
    </source>
</evidence>
<feature type="region of interest" description="Disordered" evidence="1">
    <location>
        <begin position="379"/>
        <end position="398"/>
    </location>
</feature>
<feature type="region of interest" description="Disordered" evidence="1">
    <location>
        <begin position="780"/>
        <end position="827"/>
    </location>
</feature>
<organism evidence="3 4">
    <name type="scientific">Silicimonas algicola</name>
    <dbReference type="NCBI Taxonomy" id="1826607"/>
    <lineage>
        <taxon>Bacteria</taxon>
        <taxon>Pseudomonadati</taxon>
        <taxon>Pseudomonadota</taxon>
        <taxon>Alphaproteobacteria</taxon>
        <taxon>Rhodobacterales</taxon>
        <taxon>Paracoccaceae</taxon>
    </lineage>
</organism>
<feature type="region of interest" description="Disordered" evidence="1">
    <location>
        <begin position="511"/>
        <end position="531"/>
    </location>
</feature>
<protein>
    <recommendedName>
        <fullName evidence="5">Type IV pilus biogenesis protein PilP</fullName>
    </recommendedName>
</protein>
<reference evidence="3 4" key="1">
    <citation type="submission" date="2018-05" db="EMBL/GenBank/DDBJ databases">
        <title>Genomic Encyclopedia of Type Strains, Phase IV (KMG-IV): sequencing the most valuable type-strain genomes for metagenomic binning, comparative biology and taxonomic classification.</title>
        <authorList>
            <person name="Goeker M."/>
        </authorList>
    </citation>
    <scope>NUCLEOTIDE SEQUENCE [LARGE SCALE GENOMIC DNA]</scope>
    <source>
        <strain evidence="3 4">DSM 103371</strain>
    </source>
</reference>
<dbReference type="AlphaFoldDB" id="A0A316GTC2"/>
<keyword evidence="2" id="KW-0812">Transmembrane</keyword>
<evidence type="ECO:0000313" key="4">
    <source>
        <dbReference type="Proteomes" id="UP000245390"/>
    </source>
</evidence>
<dbReference type="EMBL" id="QGGV01000001">
    <property type="protein sequence ID" value="PWK58297.1"/>
    <property type="molecule type" value="Genomic_DNA"/>
</dbReference>
<keyword evidence="4" id="KW-1185">Reference proteome</keyword>
<keyword evidence="2" id="KW-1133">Transmembrane helix</keyword>
<proteinExistence type="predicted"/>
<dbReference type="Proteomes" id="UP000245390">
    <property type="component" value="Unassembled WGS sequence"/>
</dbReference>
<evidence type="ECO:0000256" key="1">
    <source>
        <dbReference type="SAM" id="MobiDB-lite"/>
    </source>
</evidence>
<feature type="region of interest" description="Disordered" evidence="1">
    <location>
        <begin position="340"/>
        <end position="367"/>
    </location>
</feature>
<sequence length="966" mass="101173">MTSRWGYDLDMSAIRLMRRDGKTWREIGAVKIDGPDIEDRLFAMSAHMDDPSDPVMLFLPRDQILYMDVDISSEDAVEVDIHRALDGRTPYVLDELEIDWEMTAPGQARVAAIALETLDEAAAFAEARGLRIAGYSSLAARSDFPRPPDFGRPNMMDDLDEPVAVPVVEDEVPSEAAAPEEAVEAVSNVAMDVAPESVAPVVDEPTAEVQVSYVSVGPAEIPAAVVEVGVSDEIPLDETTEDAGTVVDQDVVPETETVTDDEPTATADDGLEVSADAEASDEPDAEEAADEQSEPEEADDRASLPADVVRSRLILGNLAEDDEAAPAEDDASEPVVPHNFHTKRETSRPPSTPVSFSPDAIGEPVLKVDDPRPVMTVRPRSLAPLHPGVPVNGPKVPPRVRTDIAAGTMRRQVASLTPPAAASVRAAPRAGGTIRTLAVLAVAFILTIGIATLVWSLLPLRPSEATVPTVPRPVANDLGAVTQVEPEQQAAVVPEPTEAPIVDAAPTVAATDPLTPTAPEERPAGTAAAVPDAAVGTDQTAALAPAPAEDAGPSVDTAAVAAPEPDLPVPSVETTVAEVPSVAVDEAEPTELAALSRPVTASAPKLTKLLRSGEGRPLYDPQPPFAVAPDGLSAIMTAAPFPGPDTDEDIAETTNDIYIASIEPSDLAFDAIALPAPAGLSGDRIPTVEAAPSPPAEPEDEVAALPEAAQADADAGLRAAIDAATELALSEAEPAVAAEAETVEDPGLPALTAFAQGLPERLPKGRPGGFVQEIERQQFNGLTRSELEGRRPPGRPESAQDVAVREQDAGTEASALAVPTSLSPRGRPDAFEAVVSAALVRQEAARLTASLDFETPNTSDAIEAALEQDIEPEPRPQDTPRLAIPSNASVSRTATIEDAIRLNSLNLVGVYGTPADRRALIRLPSGRYVKVKVGDRFDGGTVAQITDTQLHYRKGNQTVSLSLPRG</sequence>
<feature type="transmembrane region" description="Helical" evidence="2">
    <location>
        <begin position="437"/>
        <end position="458"/>
    </location>
</feature>
<evidence type="ECO:0000256" key="2">
    <source>
        <dbReference type="SAM" id="Phobius"/>
    </source>
</evidence>
<feature type="compositionally biased region" description="Acidic residues" evidence="1">
    <location>
        <begin position="251"/>
        <end position="263"/>
    </location>
</feature>
<feature type="region of interest" description="Disordered" evidence="1">
    <location>
        <begin position="234"/>
        <end position="307"/>
    </location>
</feature>
<accession>A0A316GTC2</accession>
<evidence type="ECO:0008006" key="5">
    <source>
        <dbReference type="Google" id="ProtNLM"/>
    </source>
</evidence>
<keyword evidence="2" id="KW-0472">Membrane</keyword>